<dbReference type="GO" id="GO:0000278">
    <property type="term" value="P:mitotic cell cycle"/>
    <property type="evidence" value="ECO:0007669"/>
    <property type="project" value="TreeGrafter"/>
</dbReference>
<protein>
    <recommendedName>
        <fullName evidence="2">Integrase p58-like C-terminal domain-containing protein</fullName>
    </recommendedName>
</protein>
<dbReference type="GO" id="GO:0035556">
    <property type="term" value="P:intracellular signal transduction"/>
    <property type="evidence" value="ECO:0007669"/>
    <property type="project" value="TreeGrafter"/>
</dbReference>
<dbReference type="GO" id="GO:0072354">
    <property type="term" value="F:histone H3T3 kinase activity"/>
    <property type="evidence" value="ECO:0007669"/>
    <property type="project" value="TreeGrafter"/>
</dbReference>
<evidence type="ECO:0000313" key="3">
    <source>
        <dbReference type="EMBL" id="CAD7430948.1"/>
    </source>
</evidence>
<evidence type="ECO:0000259" key="2">
    <source>
        <dbReference type="Pfam" id="PF22938"/>
    </source>
</evidence>
<dbReference type="PANTHER" id="PTHR24419">
    <property type="entry name" value="INTERLEUKIN-1 RECEPTOR-ASSOCIATED KINASE"/>
    <property type="match status" value="1"/>
</dbReference>
<evidence type="ECO:0000256" key="1">
    <source>
        <dbReference type="SAM" id="MobiDB-lite"/>
    </source>
</evidence>
<dbReference type="GO" id="GO:0005737">
    <property type="term" value="C:cytoplasm"/>
    <property type="evidence" value="ECO:0007669"/>
    <property type="project" value="TreeGrafter"/>
</dbReference>
<accession>A0A7R9EBF2</accession>
<dbReference type="InterPro" id="IPR054465">
    <property type="entry name" value="Integrase_p58-like_C"/>
</dbReference>
<dbReference type="Pfam" id="PF22938">
    <property type="entry name" value="Integrase_p58_C"/>
    <property type="match status" value="1"/>
</dbReference>
<organism evidence="3">
    <name type="scientific">Timema monikensis</name>
    <dbReference type="NCBI Taxonomy" id="170555"/>
    <lineage>
        <taxon>Eukaryota</taxon>
        <taxon>Metazoa</taxon>
        <taxon>Ecdysozoa</taxon>
        <taxon>Arthropoda</taxon>
        <taxon>Hexapoda</taxon>
        <taxon>Insecta</taxon>
        <taxon>Pterygota</taxon>
        <taxon>Neoptera</taxon>
        <taxon>Polyneoptera</taxon>
        <taxon>Phasmatodea</taxon>
        <taxon>Timematodea</taxon>
        <taxon>Timematoidea</taxon>
        <taxon>Timematidae</taxon>
        <taxon>Timema</taxon>
    </lineage>
</organism>
<dbReference type="PANTHER" id="PTHR24419:SF18">
    <property type="entry name" value="SERINE_THREONINE-PROTEIN KINASE HASPIN"/>
    <property type="match status" value="1"/>
</dbReference>
<sequence>MVAKRVRGNRWRHMGTEAKMSCKLQPFKPNRLPNTHGSLSSGSSSENHNFSSSYSMPSSESPSFLGFPDEISTARPPRPFTHKHIDHHARAMLRLVKPPRSTDEEQGRALLTPQCPNNGKPVPEDPLRDLALEQEPWTPAACHLDNYIKDALEESAARSSVHLTDVLEESLARSSVHITDVQDILEESLARSSLHITDVQDVLEESLARSSVHITDVQDVLEESVARSSVHITDVQDVLEESLARISVHITDVQDVLEESVARSIHITDAQDVLEESLARNVQDVLEESVARSSVHITDVQDVLEESLARSSVYITDVQDVLEESVAKSIHITDCQDVLEESVARSSVHITDVQDVLEESVARSSVHITDVQDVLEESLARSSVHITDVQDVLEESVARSSVHITDVQDVLEDSVARSSIHGTDNSHIHTKKLQSTEERKIILKLEPALSNASVNLLDSPTQSEEVLHSACDVVLSKCHLKRILLFSDAFSFSFLDKCSKIGEGVYGEVFSCEESCSVIKIIPIEGNQLVNGEPQKTFKEILSEIVITIELSNLRCNQYNTTSAFTEVLRCLCVQGRYPHRLIELWNIYAEKKEGLVTARQPNSVSSGLGAATRLVLYVLNKHYTGGMCAMAGSALFPSKFSGDTDESFEEWLFTFELLAAANGWKEESRPLFLGLSLTGSAQSVYRSLTDKDRTDFDKVCSELKIVFKKPLLPDLKKAAFVSRYRKTNERLTTLAIDLQRLAMEAYPQFNQESRDELVRDRLIQCIEDSDIRVALRRDPAKTVIDLVSRGEMMEAVSEIERAVPVERVVAATTPVAETNITPVLLQQSIQEAVEGALRLVLEEKRPHATSRVSHQEQIDPAQLHRISRDHVASDVEKEDTMAGMCGNIFGKLAIADVDCFLLPTPAFHQALEISAINNPFAIYASGSIRSIKLEFLIDSAATECIIREDVWELVKRPEDQLVSSTISIHDDALNIGGVKVPCHYVKYPNSKKSLFQTHESHVNLAETVTVPARSELFLPHGGIVASEFEELEGCLEPNLQVAAKYGILSACILVTARKNRVPFRLLNTSPDPIVLYKGTSMSHFRPLPEEEKSSPVCFSLTSQTKYRQGAVLFDLTQAKCSEVTRVETIALLNDQLQNGGSKKITTPISFQDAIVTPIVLAAPVWKPAVSPDELRQLQLDDITICPVIKWKEANNRPPHEDAVALGRTTTKSAYEQVRKNLKVGQERQKDVYDRRCSGKAYEVGDKVWLYTPAIREGLTPKLYKPWQGPYVVRKRLSDVTYRIQYTLNPRKRPVVHFNRLKPYSARDPPREEGGPSPVGQIKGEGTRLVTKDDTSLESQATGSNTTSERWQVVEIPQALHNNAVDVNTDEEVRRYPARNRAQTIPFQAGFG</sequence>
<reference evidence="3" key="1">
    <citation type="submission" date="2020-11" db="EMBL/GenBank/DDBJ databases">
        <authorList>
            <person name="Tran Van P."/>
        </authorList>
    </citation>
    <scope>NUCLEOTIDE SEQUENCE</scope>
</reference>
<name>A0A7R9EBF2_9NEOP</name>
<gene>
    <name evidence="3" type="ORF">TMSB3V08_LOCUS7693</name>
</gene>
<feature type="compositionally biased region" description="Low complexity" evidence="1">
    <location>
        <begin position="38"/>
        <end position="63"/>
    </location>
</feature>
<feature type="domain" description="Integrase p58-like C-terminal" evidence="2">
    <location>
        <begin position="1269"/>
        <end position="1303"/>
    </location>
</feature>
<dbReference type="EMBL" id="OB794719">
    <property type="protein sequence ID" value="CAD7430948.1"/>
    <property type="molecule type" value="Genomic_DNA"/>
</dbReference>
<feature type="region of interest" description="Disordered" evidence="1">
    <location>
        <begin position="1"/>
        <end position="79"/>
    </location>
</feature>
<feature type="compositionally biased region" description="Polar residues" evidence="1">
    <location>
        <begin position="1337"/>
        <end position="1348"/>
    </location>
</feature>
<dbReference type="GO" id="GO:0005634">
    <property type="term" value="C:nucleus"/>
    <property type="evidence" value="ECO:0007669"/>
    <property type="project" value="TreeGrafter"/>
</dbReference>
<feature type="compositionally biased region" description="Basic residues" evidence="1">
    <location>
        <begin position="1"/>
        <end position="13"/>
    </location>
</feature>
<proteinExistence type="predicted"/>
<feature type="region of interest" description="Disordered" evidence="1">
    <location>
        <begin position="1303"/>
        <end position="1348"/>
    </location>
</feature>
<dbReference type="Gene3D" id="3.30.200.20">
    <property type="entry name" value="Phosphorylase Kinase, domain 1"/>
    <property type="match status" value="1"/>
</dbReference>